<feature type="signal peptide" evidence="1">
    <location>
        <begin position="1"/>
        <end position="21"/>
    </location>
</feature>
<evidence type="ECO:0000313" key="2">
    <source>
        <dbReference type="EMBL" id="VYS81630.1"/>
    </source>
</evidence>
<dbReference type="Gene3D" id="3.40.190.10">
    <property type="entry name" value="Periplasmic binding protein-like II"/>
    <property type="match status" value="2"/>
</dbReference>
<dbReference type="Pfam" id="PF01547">
    <property type="entry name" value="SBP_bac_1"/>
    <property type="match status" value="1"/>
</dbReference>
<proteinExistence type="predicted"/>
<dbReference type="PANTHER" id="PTHR43649">
    <property type="entry name" value="ARABINOSE-BINDING PROTEIN-RELATED"/>
    <property type="match status" value="1"/>
</dbReference>
<sequence>MARRALAAVAVLGIAAVGLTACSGSKDKAASGSSEGKSLVVTYYKTSSFPQVEDFMKRAKEEFESTHKGVTIDLQPVEAEADQYFTKLALMNKSKSKAPDIIYEDTFQVMSDAAAGYLLPIDQYVKDWDEWSQYSESSTQGAKGMDGKLYGVPFGTDTRGIYFNKKIFEQAGLPTDWQPKNWDEILSAARTIKEKVPGVIPMNIYAGRAGGEQTTMQGFEMLLYGTQDTLYNTDTNKWVSGSQGFKDALTFYQTAYSEGLTPSNDVALDKAVGTRVSTELLPKGKLAIDIDGSWLPYVWMQDSTKWAEWQDTIGLAKMPTQKGQEPGFTTLSGGWVLSVGSQTKDPELAADFVKTALNKKGSLQYSIATSAIAVRKDIISDPEYLKANPSFEFFAGIVQYTHFRPATPDYPQISTNIQTATESVVTKEQTPEQAAKAYDEGLVKIVGEKNIEAAK</sequence>
<dbReference type="InterPro" id="IPR006059">
    <property type="entry name" value="SBP"/>
</dbReference>
<dbReference type="SUPFAM" id="SSF53850">
    <property type="entry name" value="Periplasmic binding protein-like II"/>
    <property type="match status" value="1"/>
</dbReference>
<evidence type="ECO:0000256" key="1">
    <source>
        <dbReference type="SAM" id="SignalP"/>
    </source>
</evidence>
<dbReference type="PANTHER" id="PTHR43649:SF14">
    <property type="entry name" value="BLR3389 PROTEIN"/>
    <property type="match status" value="1"/>
</dbReference>
<dbReference type="AlphaFoldDB" id="A0A6N2RPY5"/>
<reference evidence="2" key="1">
    <citation type="submission" date="2019-11" db="EMBL/GenBank/DDBJ databases">
        <authorList>
            <person name="Feng L."/>
        </authorList>
    </citation>
    <scope>NUCLEOTIDE SEQUENCE</scope>
    <source>
        <strain evidence="2">AodontolyticusLFYP35</strain>
    </source>
</reference>
<organism evidence="2">
    <name type="scientific">Schaalia odontolytica</name>
    <dbReference type="NCBI Taxonomy" id="1660"/>
    <lineage>
        <taxon>Bacteria</taxon>
        <taxon>Bacillati</taxon>
        <taxon>Actinomycetota</taxon>
        <taxon>Actinomycetes</taxon>
        <taxon>Actinomycetales</taxon>
        <taxon>Actinomycetaceae</taxon>
        <taxon>Schaalia</taxon>
    </lineage>
</organism>
<feature type="chain" id="PRO_5039320871" evidence="1">
    <location>
        <begin position="22"/>
        <end position="455"/>
    </location>
</feature>
<keyword evidence="1" id="KW-0732">Signal</keyword>
<protein>
    <submittedName>
        <fullName evidence="2">Putative ABC transporter-binding protein</fullName>
    </submittedName>
</protein>
<dbReference type="EMBL" id="CACRSM010000002">
    <property type="protein sequence ID" value="VYS81630.1"/>
    <property type="molecule type" value="Genomic_DNA"/>
</dbReference>
<accession>A0A6N2RPY5</accession>
<gene>
    <name evidence="2" type="ORF">AOLFYP35_00412</name>
</gene>
<name>A0A6N2RPY5_9ACTO</name>
<dbReference type="PROSITE" id="PS51257">
    <property type="entry name" value="PROKAR_LIPOPROTEIN"/>
    <property type="match status" value="1"/>
</dbReference>
<dbReference type="InterPro" id="IPR050490">
    <property type="entry name" value="Bact_solute-bd_prot1"/>
</dbReference>